<feature type="compositionally biased region" description="Low complexity" evidence="1">
    <location>
        <begin position="237"/>
        <end position="249"/>
    </location>
</feature>
<proteinExistence type="predicted"/>
<dbReference type="Proteomes" id="UP000249725">
    <property type="component" value="Unassembled WGS sequence"/>
</dbReference>
<feature type="region of interest" description="Disordered" evidence="1">
    <location>
        <begin position="53"/>
        <end position="120"/>
    </location>
</feature>
<accession>A0A328ABY7</accession>
<keyword evidence="3" id="KW-1185">Reference proteome</keyword>
<feature type="compositionally biased region" description="Basic and acidic residues" evidence="1">
    <location>
        <begin position="81"/>
        <end position="92"/>
    </location>
</feature>
<gene>
    <name evidence="2" type="ORF">DJ018_13245</name>
</gene>
<dbReference type="AlphaFoldDB" id="A0A328ABY7"/>
<protein>
    <recommendedName>
        <fullName evidence="4">DUF1376 domain-containing protein</fullName>
    </recommendedName>
</protein>
<evidence type="ECO:0000313" key="2">
    <source>
        <dbReference type="EMBL" id="RAK52115.1"/>
    </source>
</evidence>
<evidence type="ECO:0008006" key="4">
    <source>
        <dbReference type="Google" id="ProtNLM"/>
    </source>
</evidence>
<feature type="region of interest" description="Disordered" evidence="1">
    <location>
        <begin position="234"/>
        <end position="255"/>
    </location>
</feature>
<evidence type="ECO:0000256" key="1">
    <source>
        <dbReference type="SAM" id="MobiDB-lite"/>
    </source>
</evidence>
<dbReference type="EMBL" id="QFYR01000003">
    <property type="protein sequence ID" value="RAK52115.1"/>
    <property type="molecule type" value="Genomic_DNA"/>
</dbReference>
<organism evidence="2 3">
    <name type="scientific">Phenylobacterium deserti</name>
    <dbReference type="NCBI Taxonomy" id="1914756"/>
    <lineage>
        <taxon>Bacteria</taxon>
        <taxon>Pseudomonadati</taxon>
        <taxon>Pseudomonadota</taxon>
        <taxon>Alphaproteobacteria</taxon>
        <taxon>Caulobacterales</taxon>
        <taxon>Caulobacteraceae</taxon>
        <taxon>Phenylobacterium</taxon>
    </lineage>
</organism>
<evidence type="ECO:0000313" key="3">
    <source>
        <dbReference type="Proteomes" id="UP000249725"/>
    </source>
</evidence>
<comment type="caution">
    <text evidence="2">The sequence shown here is derived from an EMBL/GenBank/DDBJ whole genome shotgun (WGS) entry which is preliminary data.</text>
</comment>
<sequence length="255" mass="28170">MTPVAFLKQMLAAGVDLDTAMAAAEAFERNAQAEHDKLVASLLDRLSVDVRAEQRRAKDRARKAAGKSGIPRNSAETVEAAEPKERSPEPPKENTPIPPLKGGTSPAEAGDLAGEVGSNRHPEKQITDWASEIWDFCPSIARRRSSKADLERALRSALKRGQDLAAVTEGLRAYYASPDARKDNCQFAKGPHVMVRNERWEAYEAEPDPVSQLVEEDPWPRRLLQWERAAYWNSEWGPKPGKPGYRGPPLAELAA</sequence>
<reference evidence="3" key="1">
    <citation type="submission" date="2018-05" db="EMBL/GenBank/DDBJ databases">
        <authorList>
            <person name="Li X."/>
        </authorList>
    </citation>
    <scope>NUCLEOTIDE SEQUENCE [LARGE SCALE GENOMIC DNA]</scope>
    <source>
        <strain evidence="3">YIM 73061</strain>
    </source>
</reference>
<name>A0A328ABY7_9CAUL</name>